<dbReference type="EMBL" id="AOSV01000027">
    <property type="protein sequence ID" value="EMG36771.1"/>
    <property type="molecule type" value="Genomic_DNA"/>
</dbReference>
<dbReference type="Pfam" id="PF20259">
    <property type="entry name" value="tRNA_Me_trans_M"/>
    <property type="match status" value="1"/>
</dbReference>
<keyword evidence="6 9" id="KW-0694">RNA-binding</keyword>
<protein>
    <recommendedName>
        <fullName evidence="9">tRNA-specific 2-thiouridylase MnmA</fullName>
        <ecNumber evidence="9">2.8.1.13</ecNumber>
    </recommendedName>
</protein>
<comment type="subcellular location">
    <subcellularLocation>
        <location evidence="9">Cytoplasm</location>
    </subcellularLocation>
</comment>
<feature type="active site" description="Nucleophile" evidence="9">
    <location>
        <position position="98"/>
    </location>
</feature>
<evidence type="ECO:0000313" key="13">
    <source>
        <dbReference type="Proteomes" id="UP000011922"/>
    </source>
</evidence>
<keyword evidence="12" id="KW-0489">Methyltransferase</keyword>
<feature type="region of interest" description="Interaction with tRNA" evidence="9">
    <location>
        <begin position="146"/>
        <end position="148"/>
    </location>
</feature>
<dbReference type="Proteomes" id="UP000011922">
    <property type="component" value="Unassembled WGS sequence"/>
</dbReference>
<dbReference type="InterPro" id="IPR046885">
    <property type="entry name" value="MnmA-like_C"/>
</dbReference>
<proteinExistence type="inferred from homology"/>
<dbReference type="HAMAP" id="MF_00144">
    <property type="entry name" value="tRNA_thiouridyl_MnmA"/>
    <property type="match status" value="1"/>
</dbReference>
<evidence type="ECO:0000256" key="6">
    <source>
        <dbReference type="ARBA" id="ARBA00022884"/>
    </source>
</evidence>
<comment type="similarity">
    <text evidence="9">Belongs to the MnmA/TRMU family.</text>
</comment>
<gene>
    <name evidence="9" type="primary">mnmA</name>
    <name evidence="12" type="ORF">PCS_02467</name>
</gene>
<feature type="site" description="Interaction with tRNA" evidence="9">
    <location>
        <position position="333"/>
    </location>
</feature>
<sequence>MTIPRGTLIAVAVSGGRDSLLALALLKEQGHEVVAVHARFLPGEWDEERLGKPLRDISAQLGVELRVLDLRAEFEQRVVAPFVAEYQAGRTPNPCALCNPRLKFGLLFERAAEEFGAGAIATGHYARLEHDPAYGLCLRRGEDATKDQSYFLALVPRHGLERAIFPLGGWRKADVAAALEARGLQPPLPLESQEVCFIANDDYKAFLQSRGVELSGPGPMELADGTVVGRHEGLWRYTLGQRRGLGIAWSEPLYVLDKDVRRNALLVGTKSGLVSNGCEVREVNYLAPPAQWPEIVLVKTRYRQGAAPALTRRTETGLIFEFLEPQERPAPGQVAVAYDEAGIVLAGAIIERGLWMA</sequence>
<dbReference type="SUPFAM" id="SSF52402">
    <property type="entry name" value="Adenine nucleotide alpha hydrolases-like"/>
    <property type="match status" value="1"/>
</dbReference>
<dbReference type="GO" id="GO:0103016">
    <property type="term" value="F:tRNA-uridine 2-sulfurtransferase activity"/>
    <property type="evidence" value="ECO:0007669"/>
    <property type="project" value="UniProtKB-EC"/>
</dbReference>
<dbReference type="OrthoDB" id="9800696at2"/>
<feature type="binding site" evidence="9">
    <location>
        <position position="123"/>
    </location>
    <ligand>
        <name>ATP</name>
        <dbReference type="ChEBI" id="CHEBI:30616"/>
    </ligand>
</feature>
<evidence type="ECO:0000256" key="8">
    <source>
        <dbReference type="ARBA" id="ARBA00051542"/>
    </source>
</evidence>
<feature type="active site" description="Cysteine persulfide intermediate" evidence="9">
    <location>
        <position position="196"/>
    </location>
</feature>
<dbReference type="InterPro" id="IPR004506">
    <property type="entry name" value="MnmA-like"/>
</dbReference>
<dbReference type="NCBIfam" id="NF001138">
    <property type="entry name" value="PRK00143.1"/>
    <property type="match status" value="1"/>
</dbReference>
<feature type="domain" description="tRNA-specific 2-thiouridylase MnmA-like C-terminal" evidence="10">
    <location>
        <begin position="276"/>
        <end position="350"/>
    </location>
</feature>
<reference evidence="12 13" key="1">
    <citation type="journal article" date="2013" name="Genome Announc.">
        <title>Draft Genome Sequence for Desulfovibrio africanus Strain PCS.</title>
        <authorList>
            <person name="Brown S.D."/>
            <person name="Utturkar S.M."/>
            <person name="Arkin A.P."/>
            <person name="Deutschbauer A.M."/>
            <person name="Elias D.A."/>
            <person name="Hazen T.C."/>
            <person name="Chakraborty R."/>
        </authorList>
    </citation>
    <scope>NUCLEOTIDE SEQUENCE [LARGE SCALE GENOMIC DNA]</scope>
    <source>
        <strain evidence="12 13">PCS</strain>
    </source>
</reference>
<dbReference type="Gene3D" id="2.30.30.280">
    <property type="entry name" value="Adenine nucleotide alpha hydrolases-like domains"/>
    <property type="match status" value="1"/>
</dbReference>
<feature type="domain" description="tRNA-specific 2-thiouridylase MnmA-like central" evidence="11">
    <location>
        <begin position="206"/>
        <end position="268"/>
    </location>
</feature>
<dbReference type="PANTHER" id="PTHR11933">
    <property type="entry name" value="TRNA 5-METHYLAMINOMETHYL-2-THIOURIDYLATE -METHYLTRANSFERASE"/>
    <property type="match status" value="1"/>
</dbReference>
<comment type="function">
    <text evidence="9">Catalyzes the 2-thiolation of uridine at the wobble position (U34) of tRNA, leading to the formation of s(2)U34.</text>
</comment>
<feature type="binding site" evidence="9">
    <location>
        <begin position="12"/>
        <end position="19"/>
    </location>
    <ligand>
        <name>ATP</name>
        <dbReference type="ChEBI" id="CHEBI:30616"/>
    </ligand>
</feature>
<keyword evidence="7" id="KW-1015">Disulfide bond</keyword>
<keyword evidence="5 9" id="KW-0067">ATP-binding</keyword>
<dbReference type="FunFam" id="2.30.30.280:FF:000001">
    <property type="entry name" value="tRNA-specific 2-thiouridylase MnmA"/>
    <property type="match status" value="1"/>
</dbReference>
<dbReference type="Pfam" id="PF20258">
    <property type="entry name" value="tRNA_Me_trans_C"/>
    <property type="match status" value="1"/>
</dbReference>
<evidence type="ECO:0000259" key="10">
    <source>
        <dbReference type="Pfam" id="PF20258"/>
    </source>
</evidence>
<dbReference type="GO" id="GO:0008168">
    <property type="term" value="F:methyltransferase activity"/>
    <property type="evidence" value="ECO:0007669"/>
    <property type="project" value="UniProtKB-KW"/>
</dbReference>
<dbReference type="PATRIC" id="fig|1262666.3.peg.2512"/>
<dbReference type="GO" id="GO:0005737">
    <property type="term" value="C:cytoplasm"/>
    <property type="evidence" value="ECO:0007669"/>
    <property type="project" value="UniProtKB-SubCell"/>
</dbReference>
<dbReference type="GO" id="GO:0000049">
    <property type="term" value="F:tRNA binding"/>
    <property type="evidence" value="ECO:0007669"/>
    <property type="project" value="UniProtKB-KW"/>
</dbReference>
<dbReference type="AlphaFoldDB" id="M5Q0K2"/>
<keyword evidence="4 9" id="KW-0547">Nucleotide-binding</keyword>
<dbReference type="InterPro" id="IPR014729">
    <property type="entry name" value="Rossmann-like_a/b/a_fold"/>
</dbReference>
<dbReference type="PANTHER" id="PTHR11933:SF5">
    <property type="entry name" value="MITOCHONDRIAL TRNA-SPECIFIC 2-THIOURIDYLASE 1"/>
    <property type="match status" value="1"/>
</dbReference>
<dbReference type="InterPro" id="IPR023382">
    <property type="entry name" value="MnmA-like_central_sf"/>
</dbReference>
<dbReference type="Pfam" id="PF03054">
    <property type="entry name" value="tRNA_Me_trans"/>
    <property type="match status" value="1"/>
</dbReference>
<dbReference type="InterPro" id="IPR046884">
    <property type="entry name" value="MnmA-like_central"/>
</dbReference>
<evidence type="ECO:0000256" key="5">
    <source>
        <dbReference type="ARBA" id="ARBA00022840"/>
    </source>
</evidence>
<dbReference type="Gene3D" id="2.40.30.10">
    <property type="entry name" value="Translation factors"/>
    <property type="match status" value="1"/>
</dbReference>
<feature type="site" description="Interaction with tRNA" evidence="9">
    <location>
        <position position="124"/>
    </location>
</feature>
<keyword evidence="2 9" id="KW-0808">Transferase</keyword>
<accession>M5Q0K2</accession>
<keyword evidence="3 9" id="KW-0819">tRNA processing</keyword>
<dbReference type="GO" id="GO:0005524">
    <property type="term" value="F:ATP binding"/>
    <property type="evidence" value="ECO:0007669"/>
    <property type="project" value="UniProtKB-KW"/>
</dbReference>
<evidence type="ECO:0000256" key="2">
    <source>
        <dbReference type="ARBA" id="ARBA00022679"/>
    </source>
</evidence>
<evidence type="ECO:0000256" key="7">
    <source>
        <dbReference type="ARBA" id="ARBA00023157"/>
    </source>
</evidence>
<comment type="catalytic activity">
    <reaction evidence="8 9">
        <text>S-sulfanyl-L-cysteinyl-[protein] + uridine(34) in tRNA + AH2 + ATP = 2-thiouridine(34) in tRNA + L-cysteinyl-[protein] + A + AMP + diphosphate + H(+)</text>
        <dbReference type="Rhea" id="RHEA:47032"/>
        <dbReference type="Rhea" id="RHEA-COMP:10131"/>
        <dbReference type="Rhea" id="RHEA-COMP:11726"/>
        <dbReference type="Rhea" id="RHEA-COMP:11727"/>
        <dbReference type="Rhea" id="RHEA-COMP:11728"/>
        <dbReference type="ChEBI" id="CHEBI:13193"/>
        <dbReference type="ChEBI" id="CHEBI:15378"/>
        <dbReference type="ChEBI" id="CHEBI:17499"/>
        <dbReference type="ChEBI" id="CHEBI:29950"/>
        <dbReference type="ChEBI" id="CHEBI:30616"/>
        <dbReference type="ChEBI" id="CHEBI:33019"/>
        <dbReference type="ChEBI" id="CHEBI:61963"/>
        <dbReference type="ChEBI" id="CHEBI:65315"/>
        <dbReference type="ChEBI" id="CHEBI:87170"/>
        <dbReference type="ChEBI" id="CHEBI:456215"/>
        <dbReference type="EC" id="2.8.1.13"/>
    </reaction>
</comment>
<evidence type="ECO:0000256" key="3">
    <source>
        <dbReference type="ARBA" id="ARBA00022694"/>
    </source>
</evidence>
<evidence type="ECO:0000259" key="11">
    <source>
        <dbReference type="Pfam" id="PF20259"/>
    </source>
</evidence>
<keyword evidence="1 9" id="KW-0820">tRNA-binding</keyword>
<dbReference type="GO" id="GO:0032259">
    <property type="term" value="P:methylation"/>
    <property type="evidence" value="ECO:0007669"/>
    <property type="project" value="UniProtKB-KW"/>
</dbReference>
<comment type="caution">
    <text evidence="12">The sequence shown here is derived from an EMBL/GenBank/DDBJ whole genome shotgun (WGS) entry which is preliminary data.</text>
</comment>
<dbReference type="NCBIfam" id="TIGR00420">
    <property type="entry name" value="trmU"/>
    <property type="match status" value="1"/>
</dbReference>
<evidence type="ECO:0000256" key="9">
    <source>
        <dbReference type="HAMAP-Rule" id="MF_00144"/>
    </source>
</evidence>
<dbReference type="GO" id="GO:0002143">
    <property type="term" value="P:tRNA wobble position uridine thiolation"/>
    <property type="evidence" value="ECO:0007669"/>
    <property type="project" value="TreeGrafter"/>
</dbReference>
<dbReference type="Gene3D" id="3.40.50.620">
    <property type="entry name" value="HUPs"/>
    <property type="match status" value="1"/>
</dbReference>
<evidence type="ECO:0000256" key="1">
    <source>
        <dbReference type="ARBA" id="ARBA00022555"/>
    </source>
</evidence>
<dbReference type="CDD" id="cd01998">
    <property type="entry name" value="MnmA_TRMU-like"/>
    <property type="match status" value="1"/>
</dbReference>
<name>M5Q0K2_DESAF</name>
<dbReference type="RefSeq" id="WP_005987628.1">
    <property type="nucleotide sequence ID" value="NZ_AOSV01000027.1"/>
</dbReference>
<evidence type="ECO:0000256" key="4">
    <source>
        <dbReference type="ARBA" id="ARBA00022741"/>
    </source>
</evidence>
<evidence type="ECO:0000313" key="12">
    <source>
        <dbReference type="EMBL" id="EMG36771.1"/>
    </source>
</evidence>
<dbReference type="EC" id="2.8.1.13" evidence="9"/>
<organism evidence="12 13">
    <name type="scientific">Desulfocurvibacter africanus PCS</name>
    <dbReference type="NCBI Taxonomy" id="1262666"/>
    <lineage>
        <taxon>Bacteria</taxon>
        <taxon>Pseudomonadati</taxon>
        <taxon>Thermodesulfobacteriota</taxon>
        <taxon>Desulfovibrionia</taxon>
        <taxon>Desulfovibrionales</taxon>
        <taxon>Desulfovibrionaceae</taxon>
        <taxon>Desulfocurvibacter</taxon>
    </lineage>
</organism>
<feature type="region of interest" description="Interaction with tRNA" evidence="9">
    <location>
        <begin position="301"/>
        <end position="302"/>
    </location>
</feature>
<comment type="caution">
    <text evidence="9">Lacks conserved residue(s) required for the propagation of feature annotation.</text>
</comment>
<keyword evidence="9" id="KW-0963">Cytoplasm</keyword>